<gene>
    <name evidence="9" type="ORF">SAMN04489867_0080</name>
</gene>
<evidence type="ECO:0000313" key="9">
    <source>
        <dbReference type="EMBL" id="SDO58257.1"/>
    </source>
</evidence>
<dbReference type="GO" id="GO:0005886">
    <property type="term" value="C:plasma membrane"/>
    <property type="evidence" value="ECO:0007669"/>
    <property type="project" value="UniProtKB-SubCell"/>
</dbReference>
<dbReference type="PANTHER" id="PTHR43163">
    <property type="entry name" value="DIPEPTIDE TRANSPORT SYSTEM PERMEASE PROTEIN DPPB-RELATED"/>
    <property type="match status" value="1"/>
</dbReference>
<name>A0A1H0KQL7_9MICO</name>
<evidence type="ECO:0000259" key="8">
    <source>
        <dbReference type="PROSITE" id="PS50928"/>
    </source>
</evidence>
<evidence type="ECO:0000313" key="10">
    <source>
        <dbReference type="Proteomes" id="UP000199077"/>
    </source>
</evidence>
<dbReference type="AlphaFoldDB" id="A0A1H0KQL7"/>
<feature type="transmembrane region" description="Helical" evidence="7">
    <location>
        <begin position="257"/>
        <end position="278"/>
    </location>
</feature>
<keyword evidence="6 7" id="KW-0472">Membrane</keyword>
<dbReference type="PROSITE" id="PS50928">
    <property type="entry name" value="ABC_TM1"/>
    <property type="match status" value="1"/>
</dbReference>
<keyword evidence="2 7" id="KW-0813">Transport</keyword>
<dbReference type="InterPro" id="IPR000515">
    <property type="entry name" value="MetI-like"/>
</dbReference>
<dbReference type="Proteomes" id="UP000199077">
    <property type="component" value="Chromosome I"/>
</dbReference>
<dbReference type="InterPro" id="IPR045621">
    <property type="entry name" value="BPD_transp_1_N"/>
</dbReference>
<feature type="domain" description="ABC transmembrane type-1" evidence="8">
    <location>
        <begin position="97"/>
        <end position="322"/>
    </location>
</feature>
<keyword evidence="5 7" id="KW-1133">Transmembrane helix</keyword>
<organism evidence="9 10">
    <name type="scientific">Pedococcus dokdonensis</name>
    <dbReference type="NCBI Taxonomy" id="443156"/>
    <lineage>
        <taxon>Bacteria</taxon>
        <taxon>Bacillati</taxon>
        <taxon>Actinomycetota</taxon>
        <taxon>Actinomycetes</taxon>
        <taxon>Micrococcales</taxon>
        <taxon>Intrasporangiaceae</taxon>
        <taxon>Pedococcus</taxon>
    </lineage>
</organism>
<dbReference type="PANTHER" id="PTHR43163:SF6">
    <property type="entry name" value="DIPEPTIDE TRANSPORT SYSTEM PERMEASE PROTEIN DPPB-RELATED"/>
    <property type="match status" value="1"/>
</dbReference>
<dbReference type="InterPro" id="IPR035906">
    <property type="entry name" value="MetI-like_sf"/>
</dbReference>
<keyword evidence="4 7" id="KW-0812">Transmembrane</keyword>
<dbReference type="GO" id="GO:0055085">
    <property type="term" value="P:transmembrane transport"/>
    <property type="evidence" value="ECO:0007669"/>
    <property type="project" value="InterPro"/>
</dbReference>
<comment type="similarity">
    <text evidence="7">Belongs to the binding-protein-dependent transport system permease family.</text>
</comment>
<dbReference type="RefSeq" id="WP_091780025.1">
    <property type="nucleotide sequence ID" value="NZ_LT629711.1"/>
</dbReference>
<sequence>MLRFILRRLLQMVGVVFVLSLLVFLWLRALPGGTVSAILGEKATPERRAALEKALGLDQPIYVQYWEFMKRAARGQFGASTGVQPGVDAMQVFIQRFPATLELSFFALLFAIALGIPLGYMAARRKASWFDNLSVVGSLIGVAVPVFFLGFMLKYFFAIQLHWLPVSGRQDPGIDATRITDFFVLDGILTREWDAVWDALKHLLLPSLALATIPFAVIFRITRASVLDVMDEDYVRTAESKGLTNKVIRGRHVLRNALLPVVTTIGLQTGGLLVGAVLTERVFSWGGIGEAVQVAFTRRDYAVLQVCILMAAVTFVIINLLVDIAYAVIDPRVRTR</sequence>
<proteinExistence type="inferred from homology"/>
<evidence type="ECO:0000256" key="7">
    <source>
        <dbReference type="RuleBase" id="RU363032"/>
    </source>
</evidence>
<dbReference type="STRING" id="443156.SAMN04489867_0080"/>
<accession>A0A1H0KQL7</accession>
<keyword evidence="10" id="KW-1185">Reference proteome</keyword>
<feature type="transmembrane region" description="Helical" evidence="7">
    <location>
        <begin position="103"/>
        <end position="123"/>
    </location>
</feature>
<feature type="transmembrane region" description="Helical" evidence="7">
    <location>
        <begin position="9"/>
        <end position="27"/>
    </location>
</feature>
<dbReference type="CDD" id="cd06261">
    <property type="entry name" value="TM_PBP2"/>
    <property type="match status" value="1"/>
</dbReference>
<dbReference type="Pfam" id="PF00528">
    <property type="entry name" value="BPD_transp_1"/>
    <property type="match status" value="1"/>
</dbReference>
<dbReference type="Pfam" id="PF19300">
    <property type="entry name" value="BPD_transp_1_N"/>
    <property type="match status" value="1"/>
</dbReference>
<feature type="transmembrane region" description="Helical" evidence="7">
    <location>
        <begin position="135"/>
        <end position="157"/>
    </location>
</feature>
<dbReference type="OrthoDB" id="5169641at2"/>
<reference evidence="10" key="1">
    <citation type="submission" date="2016-10" db="EMBL/GenBank/DDBJ databases">
        <authorList>
            <person name="Varghese N."/>
            <person name="Submissions S."/>
        </authorList>
    </citation>
    <scope>NUCLEOTIDE SEQUENCE [LARGE SCALE GENOMIC DNA]</scope>
    <source>
        <strain evidence="10">DSM 22329</strain>
    </source>
</reference>
<evidence type="ECO:0000256" key="5">
    <source>
        <dbReference type="ARBA" id="ARBA00022989"/>
    </source>
</evidence>
<protein>
    <submittedName>
        <fullName evidence="9">Peptide/nickel transport system permease protein</fullName>
    </submittedName>
</protein>
<evidence type="ECO:0000256" key="2">
    <source>
        <dbReference type="ARBA" id="ARBA00022448"/>
    </source>
</evidence>
<feature type="transmembrane region" description="Helical" evidence="7">
    <location>
        <begin position="302"/>
        <end position="329"/>
    </location>
</feature>
<dbReference type="Gene3D" id="1.10.3720.10">
    <property type="entry name" value="MetI-like"/>
    <property type="match status" value="1"/>
</dbReference>
<dbReference type="SUPFAM" id="SSF161098">
    <property type="entry name" value="MetI-like"/>
    <property type="match status" value="1"/>
</dbReference>
<evidence type="ECO:0000256" key="3">
    <source>
        <dbReference type="ARBA" id="ARBA00022475"/>
    </source>
</evidence>
<comment type="subcellular location">
    <subcellularLocation>
        <location evidence="1 7">Cell membrane</location>
        <topology evidence="1 7">Multi-pass membrane protein</topology>
    </subcellularLocation>
</comment>
<feature type="transmembrane region" description="Helical" evidence="7">
    <location>
        <begin position="203"/>
        <end position="221"/>
    </location>
</feature>
<keyword evidence="3" id="KW-1003">Cell membrane</keyword>
<dbReference type="EMBL" id="LT629711">
    <property type="protein sequence ID" value="SDO58257.1"/>
    <property type="molecule type" value="Genomic_DNA"/>
</dbReference>
<evidence type="ECO:0000256" key="6">
    <source>
        <dbReference type="ARBA" id="ARBA00023136"/>
    </source>
</evidence>
<evidence type="ECO:0000256" key="4">
    <source>
        <dbReference type="ARBA" id="ARBA00022692"/>
    </source>
</evidence>
<evidence type="ECO:0000256" key="1">
    <source>
        <dbReference type="ARBA" id="ARBA00004651"/>
    </source>
</evidence>